<dbReference type="InterPro" id="IPR008979">
    <property type="entry name" value="Galactose-bd-like_sf"/>
</dbReference>
<dbReference type="Gene3D" id="2.60.120.260">
    <property type="entry name" value="Galactose-binding domain-like"/>
    <property type="match status" value="1"/>
</dbReference>
<sequence length="496" mass="52531">MKRIFTPLQIAFIGLIAICTASCQREKLADVVKDQTFTTVNASLPSRIDVPQDKNYTIDGAALTVPATINFSSATTEAFTINLATNTDTVASLINTGVLAPGTVAFTTGSAAVVPQITVPAGVTSVTFNVVVSRSALEIGFGKTLAAVIKATAPTKGNKILSGKGAMIFTVKTSDVITAASIHDISWGVPNKVVDLDVAANSSYYNVGSLYITVSIPVKLNGDPGAQVNVGVQSAPDSVTAGINSGALPTSVLYPDSKVSITNPTVTIQGGTNSASLTFNVKINELLAVQPLPAAPSTKYPTIALKIVSSTKYLVTTTRINTVYVVMDPNHFRPYNGSPFLVKGAINAVSDPIYMAYYDFGGEGVAYHVGTTKNGDGSWRPSDYVSVVGDYTPRSTIGWNSSGQWISYSINVQASGNYQLNTLMGTTSTSATYSVFIDGVRYNQTPYPVAKTGSSNYNNQGPNLTTIQLTAGYHIIKYYWDNAAYDVRGFIFTRLN</sequence>
<dbReference type="EMBL" id="JBHUPD010000002">
    <property type="protein sequence ID" value="MFD2872500.1"/>
    <property type="molecule type" value="Genomic_DNA"/>
</dbReference>
<protein>
    <recommendedName>
        <fullName evidence="3">DUF1735 domain-containing protein</fullName>
    </recommendedName>
</protein>
<dbReference type="CDD" id="cd04080">
    <property type="entry name" value="CBM6_cellulase-like"/>
    <property type="match status" value="1"/>
</dbReference>
<organism evidence="1 2">
    <name type="scientific">Mucilaginibacter ximonensis</name>
    <dbReference type="NCBI Taxonomy" id="538021"/>
    <lineage>
        <taxon>Bacteria</taxon>
        <taxon>Pseudomonadati</taxon>
        <taxon>Bacteroidota</taxon>
        <taxon>Sphingobacteriia</taxon>
        <taxon>Sphingobacteriales</taxon>
        <taxon>Sphingobacteriaceae</taxon>
        <taxon>Mucilaginibacter</taxon>
    </lineage>
</organism>
<keyword evidence="2" id="KW-1185">Reference proteome</keyword>
<dbReference type="SUPFAM" id="SSF49785">
    <property type="entry name" value="Galactose-binding domain-like"/>
    <property type="match status" value="1"/>
</dbReference>
<dbReference type="Proteomes" id="UP001597557">
    <property type="component" value="Unassembled WGS sequence"/>
</dbReference>
<evidence type="ECO:0000313" key="1">
    <source>
        <dbReference type="EMBL" id="MFD2872500.1"/>
    </source>
</evidence>
<name>A0ABW5YB59_9SPHI</name>
<dbReference type="RefSeq" id="WP_377184244.1">
    <property type="nucleotide sequence ID" value="NZ_JBHUPD010000002.1"/>
</dbReference>
<proteinExistence type="predicted"/>
<gene>
    <name evidence="1" type="ORF">ACFS5N_08485</name>
</gene>
<evidence type="ECO:0008006" key="3">
    <source>
        <dbReference type="Google" id="ProtNLM"/>
    </source>
</evidence>
<evidence type="ECO:0000313" key="2">
    <source>
        <dbReference type="Proteomes" id="UP001597557"/>
    </source>
</evidence>
<reference evidence="2" key="1">
    <citation type="journal article" date="2019" name="Int. J. Syst. Evol. Microbiol.">
        <title>The Global Catalogue of Microorganisms (GCM) 10K type strain sequencing project: providing services to taxonomists for standard genome sequencing and annotation.</title>
        <authorList>
            <consortium name="The Broad Institute Genomics Platform"/>
            <consortium name="The Broad Institute Genome Sequencing Center for Infectious Disease"/>
            <person name="Wu L."/>
            <person name="Ma J."/>
        </authorList>
    </citation>
    <scope>NUCLEOTIDE SEQUENCE [LARGE SCALE GENOMIC DNA]</scope>
    <source>
        <strain evidence="2">KCTC 22437</strain>
    </source>
</reference>
<comment type="caution">
    <text evidence="1">The sequence shown here is derived from an EMBL/GenBank/DDBJ whole genome shotgun (WGS) entry which is preliminary data.</text>
</comment>
<accession>A0ABW5YB59</accession>